<evidence type="ECO:0000256" key="2">
    <source>
        <dbReference type="ARBA" id="ARBA00023125"/>
    </source>
</evidence>
<reference evidence="5" key="1">
    <citation type="submission" date="2013-08" db="EMBL/GenBank/DDBJ databases">
        <authorList>
            <person name="Durkin A.S."/>
            <person name="Haft D.R."/>
            <person name="McCorrison J."/>
            <person name="Torralba M."/>
            <person name="Gillis M."/>
            <person name="Haft D.H."/>
            <person name="Methe B."/>
            <person name="Sutton G."/>
            <person name="Nelson K.E."/>
        </authorList>
    </citation>
    <scope>NUCLEOTIDE SEQUENCE [LARGE SCALE GENOMIC DNA]</scope>
    <source>
        <strain evidence="5">F0233</strain>
    </source>
</reference>
<dbReference type="PANTHER" id="PTHR30146:SF109">
    <property type="entry name" value="HTH-TYPE TRANSCRIPTIONAL REGULATOR GALS"/>
    <property type="match status" value="1"/>
</dbReference>
<sequence length="331" mass="34239">MDGRVTLRDVAAQAGVSVSTASRALDERLPLSRSAAAERVRAAAADLGYQRDITASSLRRGGSGTIGVLVPRLSDTVMALMFEALYAEAAQLGQFALVSVCGDDPGREPQAAEQLLARRVDGLVLAGSRLDDALTASLRARGVPHVLVLRTDGVSPSAVCDDELGGYLATRHLLDMGHRRIGVLPGPVFASTARGRLAGHRRAMAEAAVAVDEGLVRPSGFGYDAGEAEGRALLAGHPDTTAVFAANDDLALGVMSAARGLGRSVPDDLSVVGYNDTPVATALPVPLTSVRVPFPEVATQALRLLASDAEGPSRAVAVPTLIPRESSRSLA</sequence>
<evidence type="ECO:0000259" key="4">
    <source>
        <dbReference type="PROSITE" id="PS50932"/>
    </source>
</evidence>
<gene>
    <name evidence="5" type="ORF">HMPREF0682_2198</name>
</gene>
<dbReference type="GO" id="GO:0003700">
    <property type="term" value="F:DNA-binding transcription factor activity"/>
    <property type="evidence" value="ECO:0007669"/>
    <property type="project" value="TreeGrafter"/>
</dbReference>
<evidence type="ECO:0000256" key="1">
    <source>
        <dbReference type="ARBA" id="ARBA00023015"/>
    </source>
</evidence>
<dbReference type="Gene3D" id="3.40.50.2300">
    <property type="match status" value="2"/>
</dbReference>
<evidence type="ECO:0000256" key="3">
    <source>
        <dbReference type="ARBA" id="ARBA00023163"/>
    </source>
</evidence>
<dbReference type="PROSITE" id="PS50932">
    <property type="entry name" value="HTH_LACI_2"/>
    <property type="match status" value="1"/>
</dbReference>
<keyword evidence="3" id="KW-0804">Transcription</keyword>
<dbReference type="GeneID" id="95359673"/>
<dbReference type="OrthoDB" id="3595338at2"/>
<feature type="domain" description="HTH lacI-type" evidence="4">
    <location>
        <begin position="5"/>
        <end position="60"/>
    </location>
</feature>
<dbReference type="Pfam" id="PF00356">
    <property type="entry name" value="LacI"/>
    <property type="match status" value="1"/>
</dbReference>
<keyword evidence="2" id="KW-0238">DNA-binding</keyword>
<dbReference type="Gene3D" id="1.10.260.40">
    <property type="entry name" value="lambda repressor-like DNA-binding domains"/>
    <property type="match status" value="1"/>
</dbReference>
<dbReference type="InterPro" id="IPR028082">
    <property type="entry name" value="Peripla_BP_I"/>
</dbReference>
<dbReference type="EMBL" id="ACVN02000091">
    <property type="protein sequence ID" value="ERK60234.1"/>
    <property type="molecule type" value="Genomic_DNA"/>
</dbReference>
<keyword evidence="1" id="KW-0805">Transcription regulation</keyword>
<dbReference type="Proteomes" id="UP000017052">
    <property type="component" value="Unassembled WGS sequence"/>
</dbReference>
<dbReference type="Pfam" id="PF13377">
    <property type="entry name" value="Peripla_BP_3"/>
    <property type="match status" value="1"/>
</dbReference>
<dbReference type="SUPFAM" id="SSF53822">
    <property type="entry name" value="Periplasmic binding protein-like I"/>
    <property type="match status" value="1"/>
</dbReference>
<dbReference type="PANTHER" id="PTHR30146">
    <property type="entry name" value="LACI-RELATED TRANSCRIPTIONAL REPRESSOR"/>
    <property type="match status" value="1"/>
</dbReference>
<name>U2QVI6_9ACTN</name>
<dbReference type="InterPro" id="IPR010982">
    <property type="entry name" value="Lambda_DNA-bd_dom_sf"/>
</dbReference>
<dbReference type="SUPFAM" id="SSF47413">
    <property type="entry name" value="lambda repressor-like DNA-binding domains"/>
    <property type="match status" value="1"/>
</dbReference>
<accession>U2QVI6</accession>
<dbReference type="GO" id="GO:0000976">
    <property type="term" value="F:transcription cis-regulatory region binding"/>
    <property type="evidence" value="ECO:0007669"/>
    <property type="project" value="TreeGrafter"/>
</dbReference>
<evidence type="ECO:0000313" key="5">
    <source>
        <dbReference type="EMBL" id="ERK60234.1"/>
    </source>
</evidence>
<dbReference type="RefSeq" id="WP_021796883.1">
    <property type="nucleotide sequence ID" value="NZ_ACVN02000091.1"/>
</dbReference>
<dbReference type="InterPro" id="IPR000843">
    <property type="entry name" value="HTH_LacI"/>
</dbReference>
<organism evidence="5 6">
    <name type="scientific">Propionibacterium acidifaciens F0233</name>
    <dbReference type="NCBI Taxonomy" id="553198"/>
    <lineage>
        <taxon>Bacteria</taxon>
        <taxon>Bacillati</taxon>
        <taxon>Actinomycetota</taxon>
        <taxon>Actinomycetes</taxon>
        <taxon>Propionibacteriales</taxon>
        <taxon>Propionibacteriaceae</taxon>
        <taxon>Propionibacterium</taxon>
    </lineage>
</organism>
<keyword evidence="6" id="KW-1185">Reference proteome</keyword>
<dbReference type="CDD" id="cd06285">
    <property type="entry name" value="PBP1_LacI-like"/>
    <property type="match status" value="1"/>
</dbReference>
<comment type="caution">
    <text evidence="5">The sequence shown here is derived from an EMBL/GenBank/DDBJ whole genome shotgun (WGS) entry which is preliminary data.</text>
</comment>
<evidence type="ECO:0000313" key="6">
    <source>
        <dbReference type="Proteomes" id="UP000017052"/>
    </source>
</evidence>
<protein>
    <submittedName>
        <fullName evidence="5">Small molecule-binding regulator domain protein</fullName>
    </submittedName>
</protein>
<dbReference type="InterPro" id="IPR046335">
    <property type="entry name" value="LacI/GalR-like_sensor"/>
</dbReference>
<dbReference type="SMART" id="SM00354">
    <property type="entry name" value="HTH_LACI"/>
    <property type="match status" value="1"/>
</dbReference>
<dbReference type="PROSITE" id="PS00356">
    <property type="entry name" value="HTH_LACI_1"/>
    <property type="match status" value="1"/>
</dbReference>
<dbReference type="AlphaFoldDB" id="U2QVI6"/>
<proteinExistence type="predicted"/>